<evidence type="ECO:0008006" key="3">
    <source>
        <dbReference type="Google" id="ProtNLM"/>
    </source>
</evidence>
<dbReference type="Proteomes" id="UP000308133">
    <property type="component" value="Unassembled WGS sequence"/>
</dbReference>
<dbReference type="InterPro" id="IPR021986">
    <property type="entry name" value="Spherulin4"/>
</dbReference>
<dbReference type="Gene3D" id="2.60.40.10">
    <property type="entry name" value="Immunoglobulins"/>
    <property type="match status" value="1"/>
</dbReference>
<proteinExistence type="predicted"/>
<dbReference type="InterPro" id="IPR013783">
    <property type="entry name" value="Ig-like_fold"/>
</dbReference>
<dbReference type="InterPro" id="IPR037460">
    <property type="entry name" value="SEST-like"/>
</dbReference>
<sequence length="1071" mass="115758">MTRQDSDWDPEDLSFIAKIAAIGDSYSAGIGAGTRLGSIIEALNPGSDYACSRYDHAYPSIVNGDERLGDPANRNFQFQSCSGAVTTDVIGKQIPNIDNAQQVILLSAGGNDVELTNILNQCVYQWGVVNREQVAVAKFAAKTKQFTWAESFDWDALSLGCEGQLARTQTLIDSAEFSQKLDLVLSAAKLKLAPGYAKFWAEDLTADCNRVSWSTWLYKAYNVFQPEQKLTQDHRRRMNELVGAVNAKLSAAAEKAGTNVKFVDYDAYVGKFHGRCCEAGVDESTTESNSRSGLMFYELNTQDPLGSSPWKRSTDGVLDGTVEASQSQLAQITLLMDPDAQLAESGPDTSISESKLVMKVKTTAIAFPKVLPDGYGRVFHPQILLHQLIAQLIIHNMIDHNLQTGGLPSVPEVMTLDSCPYTPNSPDMGGAAGQQIAVASYTNPLGDPVAWQRLIAYDSSKLSVLVANVLNGPDYVVDKSWSAVIQQAAATGKTVIGYVRTGYLGVSQQKFKTRLGSSDLADWASQIEQDVDKWFELYPGSIGGIFFDEGWPECGPNNIYSDLYAHINAYTKRKHPGAYTVLNPGSPMAQCFEDTMDTLLTFESSYETYTSSYVPNDWTPKDDRKIWHIIYRVPQDKIGEVAELARSRHAGYVEMTDDDNPNPYDNVPVDSYMQTAMAAVSGGRVHVNPAKQADGSYVAGIPGDAAVIASDYTSVTITWSPVANALGYAVYQNGGLVLEMPATLTRATVGMLQPGSSGLSFEVRTVLSSSSGGGSRTVSASTKSLPGGESITNVNFKRNGDTVVYTADVLVPYAFVRLFIGGPHKAVGAAGGWPIDAGLNADTGMGQWKLASYLVEGNDFYSGFYKYSGSYIEAGSSNADWTWTPHGTAPQSQSGYTYTWNVPLGGTDAIPDDYAVQGQGYAPIQNIFGGALRSYKCDGQPCDDNPDYDCKGSTLCWTPALLKWCDEAVNNLTRTDALTYATFGGRQTGNCHNNGASSACGVFIQGDNCEISGNDLWHDYQNIRSLGGCQRCGSFKRDDGCKVKIDYVSNCDINTGGTPFKSKAAGSDNNS</sequence>
<dbReference type="GO" id="GO:0016788">
    <property type="term" value="F:hydrolase activity, acting on ester bonds"/>
    <property type="evidence" value="ECO:0007669"/>
    <property type="project" value="InterPro"/>
</dbReference>
<dbReference type="Pfam" id="PF12138">
    <property type="entry name" value="Spherulin4"/>
    <property type="match status" value="1"/>
</dbReference>
<dbReference type="InterPro" id="IPR036514">
    <property type="entry name" value="SGNH_hydro_sf"/>
</dbReference>
<dbReference type="SUPFAM" id="SSF52266">
    <property type="entry name" value="SGNH hydrolase"/>
    <property type="match status" value="1"/>
</dbReference>
<organism evidence="1 2">
    <name type="scientific">Elsinoe australis</name>
    <dbReference type="NCBI Taxonomy" id="40998"/>
    <lineage>
        <taxon>Eukaryota</taxon>
        <taxon>Fungi</taxon>
        <taxon>Dikarya</taxon>
        <taxon>Ascomycota</taxon>
        <taxon>Pezizomycotina</taxon>
        <taxon>Dothideomycetes</taxon>
        <taxon>Dothideomycetidae</taxon>
        <taxon>Myriangiales</taxon>
        <taxon>Elsinoaceae</taxon>
        <taxon>Elsinoe</taxon>
    </lineage>
</organism>
<name>A0A4U7AWT2_9PEZI</name>
<protein>
    <recommendedName>
        <fullName evidence="3">Fibronectin type-III domain-containing protein</fullName>
    </recommendedName>
</protein>
<reference evidence="1 2" key="1">
    <citation type="submission" date="2018-02" db="EMBL/GenBank/DDBJ databases">
        <title>Draft genome sequences of Elsinoe sp., causing black scab on jojoba.</title>
        <authorList>
            <person name="Stodart B."/>
            <person name="Jeffress S."/>
            <person name="Ash G."/>
            <person name="Arun Chinnappa K."/>
        </authorList>
    </citation>
    <scope>NUCLEOTIDE SEQUENCE [LARGE SCALE GENOMIC DNA]</scope>
    <source>
        <strain evidence="1 2">Hillstone_2</strain>
    </source>
</reference>
<dbReference type="PANTHER" id="PTHR35040">
    <property type="match status" value="1"/>
</dbReference>
<dbReference type="AlphaFoldDB" id="A0A4U7AWT2"/>
<dbReference type="CDD" id="cd01823">
    <property type="entry name" value="SEST_like"/>
    <property type="match status" value="1"/>
</dbReference>
<dbReference type="EMBL" id="PTQR01000100">
    <property type="protein sequence ID" value="TKX20164.1"/>
    <property type="molecule type" value="Genomic_DNA"/>
</dbReference>
<comment type="caution">
    <text evidence="1">The sequence shown here is derived from an EMBL/GenBank/DDBJ whole genome shotgun (WGS) entry which is preliminary data.</text>
</comment>
<dbReference type="PANTHER" id="PTHR35040:SF7">
    <property type="entry name" value="FIBRONECTIN TYPE-III DOMAIN-CONTAINING PROTEIN-RELATED"/>
    <property type="match status" value="1"/>
</dbReference>
<dbReference type="Pfam" id="PF15474">
    <property type="entry name" value="MU117"/>
    <property type="match status" value="1"/>
</dbReference>
<dbReference type="Gene3D" id="3.40.50.1110">
    <property type="entry name" value="SGNH hydrolase"/>
    <property type="match status" value="1"/>
</dbReference>
<dbReference type="InterPro" id="IPR029167">
    <property type="entry name" value="Mug117"/>
</dbReference>
<accession>A0A4U7AWT2</accession>
<gene>
    <name evidence="1" type="ORF">C1H76_7665</name>
</gene>
<evidence type="ECO:0000313" key="2">
    <source>
        <dbReference type="Proteomes" id="UP000308133"/>
    </source>
</evidence>
<evidence type="ECO:0000313" key="1">
    <source>
        <dbReference type="EMBL" id="TKX20164.1"/>
    </source>
</evidence>